<accession>A0ABD2WUA2</accession>
<dbReference type="AlphaFoldDB" id="A0ABD2WUA2"/>
<evidence type="ECO:0000313" key="2">
    <source>
        <dbReference type="EMBL" id="KAL3396616.1"/>
    </source>
</evidence>
<evidence type="ECO:0000256" key="1">
    <source>
        <dbReference type="SAM" id="Coils"/>
    </source>
</evidence>
<proteinExistence type="predicted"/>
<name>A0ABD2WUA2_9HYME</name>
<protein>
    <submittedName>
        <fullName evidence="2">Uncharacterized protein</fullName>
    </submittedName>
</protein>
<feature type="coiled-coil region" evidence="1">
    <location>
        <begin position="81"/>
        <end position="122"/>
    </location>
</feature>
<keyword evidence="3" id="KW-1185">Reference proteome</keyword>
<gene>
    <name evidence="2" type="ORF">TKK_009494</name>
</gene>
<sequence>MATEVKNYLQKFYLHLNIVYPKWRNIYKTVKDHMEALRNLTEELNFANSDNIDLNRKNIERFPEARDTWIFRIKEDIYKHIEKIREIIQELHNDSQNLKQKYDELEKSIDNVSFESKEMEEIINGNPHTPTFDALMLGAKYACKFLSDMHKRLKEKIEELNIYKEKTIEDLEGEFQRQHKLKDSEMEDVMLLGTYTKPIKKN</sequence>
<organism evidence="2 3">
    <name type="scientific">Trichogramma kaykai</name>
    <dbReference type="NCBI Taxonomy" id="54128"/>
    <lineage>
        <taxon>Eukaryota</taxon>
        <taxon>Metazoa</taxon>
        <taxon>Ecdysozoa</taxon>
        <taxon>Arthropoda</taxon>
        <taxon>Hexapoda</taxon>
        <taxon>Insecta</taxon>
        <taxon>Pterygota</taxon>
        <taxon>Neoptera</taxon>
        <taxon>Endopterygota</taxon>
        <taxon>Hymenoptera</taxon>
        <taxon>Apocrita</taxon>
        <taxon>Proctotrupomorpha</taxon>
        <taxon>Chalcidoidea</taxon>
        <taxon>Trichogrammatidae</taxon>
        <taxon>Trichogramma</taxon>
    </lineage>
</organism>
<comment type="caution">
    <text evidence="2">The sequence shown here is derived from an EMBL/GenBank/DDBJ whole genome shotgun (WGS) entry which is preliminary data.</text>
</comment>
<feature type="coiled-coil region" evidence="1">
    <location>
        <begin position="30"/>
        <end position="57"/>
    </location>
</feature>
<dbReference type="Proteomes" id="UP001627154">
    <property type="component" value="Unassembled WGS sequence"/>
</dbReference>
<evidence type="ECO:0000313" key="3">
    <source>
        <dbReference type="Proteomes" id="UP001627154"/>
    </source>
</evidence>
<keyword evidence="1" id="KW-0175">Coiled coil</keyword>
<reference evidence="2 3" key="1">
    <citation type="journal article" date="2024" name="bioRxiv">
        <title>A reference genome for Trichogramma kaykai: A tiny desert-dwelling parasitoid wasp with competing sex-ratio distorters.</title>
        <authorList>
            <person name="Culotta J."/>
            <person name="Lindsey A.R."/>
        </authorList>
    </citation>
    <scope>NUCLEOTIDE SEQUENCE [LARGE SCALE GENOMIC DNA]</scope>
    <source>
        <strain evidence="2 3">KSX58</strain>
    </source>
</reference>
<dbReference type="EMBL" id="JBJJXI010000070">
    <property type="protein sequence ID" value="KAL3396616.1"/>
    <property type="molecule type" value="Genomic_DNA"/>
</dbReference>